<name>A0A6N2SRD1_BLAHA</name>
<dbReference type="PANTHER" id="PTHR30336">
    <property type="entry name" value="INNER MEMBRANE PROTEIN, PROBABLE PERMEASE"/>
    <property type="match status" value="1"/>
</dbReference>
<organism evidence="3">
    <name type="scientific">Blautia hansenii</name>
    <name type="common">Ruminococcus hansenii</name>
    <dbReference type="NCBI Taxonomy" id="1322"/>
    <lineage>
        <taxon>Bacteria</taxon>
        <taxon>Bacillati</taxon>
        <taxon>Bacillota</taxon>
        <taxon>Clostridia</taxon>
        <taxon>Lachnospirales</taxon>
        <taxon>Lachnospiraceae</taxon>
        <taxon>Blautia</taxon>
    </lineage>
</organism>
<feature type="transmembrane region" description="Helical" evidence="1">
    <location>
        <begin position="6"/>
        <end position="24"/>
    </location>
</feature>
<accession>A0A6N2SRD1</accession>
<dbReference type="GO" id="GO:0000270">
    <property type="term" value="P:peptidoglycan metabolic process"/>
    <property type="evidence" value="ECO:0007669"/>
    <property type="project" value="TreeGrafter"/>
</dbReference>
<dbReference type="GO" id="GO:0005886">
    <property type="term" value="C:plasma membrane"/>
    <property type="evidence" value="ECO:0007669"/>
    <property type="project" value="TreeGrafter"/>
</dbReference>
<keyword evidence="1" id="KW-0812">Transmembrane</keyword>
<dbReference type="InterPro" id="IPR051599">
    <property type="entry name" value="Cell_Envelope_Assoc"/>
</dbReference>
<keyword evidence="1" id="KW-1133">Transmembrane helix</keyword>
<dbReference type="InterPro" id="IPR014729">
    <property type="entry name" value="Rossmann-like_a/b/a_fold"/>
</dbReference>
<feature type="domain" description="DUF218" evidence="2">
    <location>
        <begin position="92"/>
        <end position="240"/>
    </location>
</feature>
<dbReference type="RefSeq" id="WP_156342172.1">
    <property type="nucleotide sequence ID" value="NZ_CACRSY010000008.1"/>
</dbReference>
<dbReference type="Pfam" id="PF02698">
    <property type="entry name" value="DUF218"/>
    <property type="match status" value="1"/>
</dbReference>
<feature type="transmembrane region" description="Helical" evidence="1">
    <location>
        <begin position="31"/>
        <end position="51"/>
    </location>
</feature>
<dbReference type="EMBL" id="CACRSY010000008">
    <property type="protein sequence ID" value="VYS94105.1"/>
    <property type="molecule type" value="Genomic_DNA"/>
</dbReference>
<dbReference type="PANTHER" id="PTHR30336:SF4">
    <property type="entry name" value="ENVELOPE BIOGENESIS FACTOR ELYC"/>
    <property type="match status" value="1"/>
</dbReference>
<protein>
    <recommendedName>
        <fullName evidence="2">DUF218 domain-containing protein</fullName>
    </recommendedName>
</protein>
<dbReference type="Gene3D" id="3.40.50.620">
    <property type="entry name" value="HUPs"/>
    <property type="match status" value="1"/>
</dbReference>
<dbReference type="InterPro" id="IPR003848">
    <property type="entry name" value="DUF218"/>
</dbReference>
<evidence type="ECO:0000313" key="3">
    <source>
        <dbReference type="EMBL" id="VYS94105.1"/>
    </source>
</evidence>
<reference evidence="3" key="1">
    <citation type="submission" date="2019-11" db="EMBL/GenBank/DDBJ databases">
        <authorList>
            <person name="Feng L."/>
        </authorList>
    </citation>
    <scope>NUCLEOTIDE SEQUENCE</scope>
    <source>
        <strain evidence="3">BhanseniiLFYP23</strain>
    </source>
</reference>
<sequence length="250" mass="28052">MAGICFLLGFISVLYFLGIWRMTGLSSRFPLVWLFFSGSFFLAGSCILLEIEVPIWLGVFIGIFGGGFSLLLVFTESFIIRAMHQKGVKNLDYIVVLGAQVQGSVPSKSLQYRIDRAEKYLKENEKTKAVLSGGKGEDEGISEAQCMAEELGRKGIAFHRLLLETKSRNTEQNIAFTIPIIQQDSKKDLKELKIGIVTNGFHIYRGSGIAQKKMQCRVYGIAAKNSRFLQVNYLLREFFGVMKDRLLGNL</sequence>
<dbReference type="CDD" id="cd06259">
    <property type="entry name" value="YdcF-like"/>
    <property type="match status" value="1"/>
</dbReference>
<feature type="transmembrane region" description="Helical" evidence="1">
    <location>
        <begin position="57"/>
        <end position="80"/>
    </location>
</feature>
<keyword evidence="1" id="KW-0472">Membrane</keyword>
<dbReference type="GO" id="GO:0043164">
    <property type="term" value="P:Gram-negative-bacterium-type cell wall biogenesis"/>
    <property type="evidence" value="ECO:0007669"/>
    <property type="project" value="TreeGrafter"/>
</dbReference>
<evidence type="ECO:0000259" key="2">
    <source>
        <dbReference type="Pfam" id="PF02698"/>
    </source>
</evidence>
<proteinExistence type="predicted"/>
<evidence type="ECO:0000256" key="1">
    <source>
        <dbReference type="SAM" id="Phobius"/>
    </source>
</evidence>
<gene>
    <name evidence="3" type="ORF">BHLFYP23_02169</name>
</gene>
<dbReference type="AlphaFoldDB" id="A0A6N2SRD1"/>